<keyword evidence="6" id="KW-1185">Reference proteome</keyword>
<dbReference type="SUPFAM" id="SSF52279">
    <property type="entry name" value="Beta-D-glucan exohydrolase, C-terminal domain"/>
    <property type="match status" value="1"/>
</dbReference>
<dbReference type="InterPro" id="IPR017853">
    <property type="entry name" value="GH"/>
</dbReference>
<feature type="region of interest" description="Disordered" evidence="3">
    <location>
        <begin position="223"/>
        <end position="244"/>
    </location>
</feature>
<organism evidence="5 6">
    <name type="scientific">Qipengyuania mesophila</name>
    <dbReference type="NCBI Taxonomy" id="2867246"/>
    <lineage>
        <taxon>Bacteria</taxon>
        <taxon>Pseudomonadati</taxon>
        <taxon>Pseudomonadota</taxon>
        <taxon>Alphaproteobacteria</taxon>
        <taxon>Sphingomonadales</taxon>
        <taxon>Erythrobacteraceae</taxon>
        <taxon>Qipengyuania</taxon>
    </lineage>
</organism>
<dbReference type="InterPro" id="IPR026891">
    <property type="entry name" value="Fn3-like"/>
</dbReference>
<dbReference type="Gene3D" id="2.60.40.10">
    <property type="entry name" value="Immunoglobulins"/>
    <property type="match status" value="1"/>
</dbReference>
<dbReference type="InterPro" id="IPR036962">
    <property type="entry name" value="Glyco_hydro_3_N_sf"/>
</dbReference>
<dbReference type="PANTHER" id="PTHR42715">
    <property type="entry name" value="BETA-GLUCOSIDASE"/>
    <property type="match status" value="1"/>
</dbReference>
<dbReference type="GO" id="GO:0016787">
    <property type="term" value="F:hydrolase activity"/>
    <property type="evidence" value="ECO:0007669"/>
    <property type="project" value="UniProtKB-KW"/>
</dbReference>
<dbReference type="SMART" id="SM01217">
    <property type="entry name" value="Fn3_like"/>
    <property type="match status" value="1"/>
</dbReference>
<dbReference type="Gene3D" id="3.20.20.300">
    <property type="entry name" value="Glycoside hydrolase, family 3, N-terminal domain"/>
    <property type="match status" value="2"/>
</dbReference>
<keyword evidence="2 5" id="KW-0378">Hydrolase</keyword>
<dbReference type="Pfam" id="PF14310">
    <property type="entry name" value="Fn3-like"/>
    <property type="match status" value="1"/>
</dbReference>
<protein>
    <submittedName>
        <fullName evidence="5">Glycoside hydrolase family 3 C-terminal domain-containing protein</fullName>
    </submittedName>
</protein>
<dbReference type="Gene3D" id="3.40.50.1700">
    <property type="entry name" value="Glycoside hydrolase family 3 C-terminal domain"/>
    <property type="match status" value="2"/>
</dbReference>
<accession>A0ABS7JXB9</accession>
<dbReference type="Pfam" id="PF00933">
    <property type="entry name" value="Glyco_hydro_3"/>
    <property type="match status" value="1"/>
</dbReference>
<dbReference type="PANTHER" id="PTHR42715:SF10">
    <property type="entry name" value="BETA-GLUCOSIDASE"/>
    <property type="match status" value="1"/>
</dbReference>
<dbReference type="InterPro" id="IPR002772">
    <property type="entry name" value="Glyco_hydro_3_C"/>
</dbReference>
<evidence type="ECO:0000313" key="6">
    <source>
        <dbReference type="Proteomes" id="UP000782554"/>
    </source>
</evidence>
<dbReference type="Proteomes" id="UP000782554">
    <property type="component" value="Unassembled WGS sequence"/>
</dbReference>
<gene>
    <name evidence="5" type="ORF">K3181_12720</name>
</gene>
<feature type="domain" description="Fibronectin type III-like" evidence="4">
    <location>
        <begin position="568"/>
        <end position="636"/>
    </location>
</feature>
<comment type="similarity">
    <text evidence="1">Belongs to the glycosyl hydrolase 3 family.</text>
</comment>
<evidence type="ECO:0000256" key="2">
    <source>
        <dbReference type="ARBA" id="ARBA00022801"/>
    </source>
</evidence>
<dbReference type="InterPro" id="IPR001764">
    <property type="entry name" value="Glyco_hydro_3_N"/>
</dbReference>
<dbReference type="EMBL" id="JAIGNU010000002">
    <property type="protein sequence ID" value="MBX7502307.1"/>
    <property type="molecule type" value="Genomic_DNA"/>
</dbReference>
<evidence type="ECO:0000256" key="3">
    <source>
        <dbReference type="SAM" id="MobiDB-lite"/>
    </source>
</evidence>
<dbReference type="SUPFAM" id="SSF51445">
    <property type="entry name" value="(Trans)glycosidases"/>
    <property type="match status" value="2"/>
</dbReference>
<dbReference type="RefSeq" id="WP_221603455.1">
    <property type="nucleotide sequence ID" value="NZ_JAIGNU010000002.1"/>
</dbReference>
<evidence type="ECO:0000256" key="1">
    <source>
        <dbReference type="ARBA" id="ARBA00005336"/>
    </source>
</evidence>
<reference evidence="5 6" key="1">
    <citation type="submission" date="2021-08" db="EMBL/GenBank/DDBJ databases">
        <title>Comparative Genomics Analysis of the Genus Qipengyuania Reveals Extensive Genetic Diversity and Metabolic Versatility, Including the Description of Fifteen Novel Species.</title>
        <authorList>
            <person name="Liu Y."/>
        </authorList>
    </citation>
    <scope>NUCLEOTIDE SEQUENCE [LARGE SCALE GENOMIC DNA]</scope>
    <source>
        <strain evidence="5 6">YG27</strain>
    </source>
</reference>
<evidence type="ECO:0000259" key="4">
    <source>
        <dbReference type="SMART" id="SM01217"/>
    </source>
</evidence>
<comment type="caution">
    <text evidence="5">The sequence shown here is derived from an EMBL/GenBank/DDBJ whole genome shotgun (WGS) entry which is preliminary data.</text>
</comment>
<evidence type="ECO:0000313" key="5">
    <source>
        <dbReference type="EMBL" id="MBX7502307.1"/>
    </source>
</evidence>
<dbReference type="InterPro" id="IPR036881">
    <property type="entry name" value="Glyco_hydro_3_C_sf"/>
</dbReference>
<proteinExistence type="inferred from homology"/>
<sequence length="674" mass="71315">MVRHPPDHAAERERFTEDLLAIMTVEEKVGQIALVPAPEGETADEALHDRVRRGLVGGLTGTCPADELATLQRLAIEESRLGIPLLVVDAPGRGSAVVMPSPFALATSWSPEMVERTARQIAAEARDRGKTWLLGPEVVLSGGSSEDDLASSWGASAMLASHLASAMVRGLQFWNQDEIGVLACLRVDDPSWITRRIDERFTQKLRLAAQVLREAAPASVALGSFPATAPDSGEAGEGPKRSIGWPGGFEGIDLAEWADIARATGQDSVEAPYGGLAVEPVLEAVADGRITPRQLDDVVRRVIGAKYDLGLFHTEAPRSPLTSTASVEEARVVALDAARHSIALLRNEPALLPLDRALGEILVVGQAAADRTLPVAGAQAEAISLIDGLDALDVAHRYVAGLSLHHDQSQPRSDKLVDADRMAIGMASEAARRAGTVIVVLGEVGKRCEAERTLIEALQATNPNIVLVTLGSRPVDPVIRDSKLPCILHAGGLGSMSGKAIAEVLTGAFAPCARLPLALLDDAGVGLSFGHGLGYSDFGLGETTVELSHDRVVVSTVLHNVGRCAGTETVQIYLRRPRGRGQAASELADFQRITLAASESRRLMFEIGGSQLGRFERHGGFVIDTGVYEVAVGLSEARAHASRLSLPRAVAEAMSRSLTSGPLPALFGKMRHAG</sequence>
<dbReference type="Pfam" id="PF01915">
    <property type="entry name" value="Glyco_hydro_3_C"/>
    <property type="match status" value="1"/>
</dbReference>
<name>A0ABS7JXB9_9SPHN</name>
<dbReference type="InterPro" id="IPR013783">
    <property type="entry name" value="Ig-like_fold"/>
</dbReference>
<dbReference type="InterPro" id="IPR050288">
    <property type="entry name" value="Cellulose_deg_GH3"/>
</dbReference>